<feature type="transmembrane region" description="Helical" evidence="5">
    <location>
        <begin position="149"/>
        <end position="171"/>
    </location>
</feature>
<feature type="transmembrane region" description="Helical" evidence="5">
    <location>
        <begin position="345"/>
        <end position="365"/>
    </location>
</feature>
<accession>A0A5J6QKI3</accession>
<evidence type="ECO:0000313" key="10">
    <source>
        <dbReference type="Proteomes" id="UP000327179"/>
    </source>
</evidence>
<reference evidence="9 10" key="1">
    <citation type="submission" date="2019-08" db="EMBL/GenBank/DDBJ databases">
        <title>Whole-genome Sequencing of e-waste polymer degrading bacterium Pseudomonas sp. strain PE08.</title>
        <authorList>
            <person name="Kirdat K."/>
            <person name="Debbarma P."/>
            <person name="Narawade N."/>
            <person name="Suyal D."/>
            <person name="Thorat V."/>
            <person name="Shouche Y."/>
            <person name="Goel R."/>
            <person name="Yadav A."/>
        </authorList>
    </citation>
    <scope>NUCLEOTIDE SEQUENCE [LARGE SCALE GENOMIC DNA]</scope>
    <source>
        <strain evidence="9 10">PE08</strain>
    </source>
</reference>
<keyword evidence="3 5" id="KW-1133">Transmembrane helix</keyword>
<evidence type="ECO:0000259" key="8">
    <source>
        <dbReference type="Pfam" id="PF15864"/>
    </source>
</evidence>
<dbReference type="KEGG" id="plal:FXN65_04455"/>
<dbReference type="Pfam" id="PF15864">
    <property type="entry name" value="PglL_A"/>
    <property type="match status" value="1"/>
</dbReference>
<dbReference type="Proteomes" id="UP000327179">
    <property type="component" value="Chromosome"/>
</dbReference>
<feature type="transmembrane region" description="Helical" evidence="5">
    <location>
        <begin position="105"/>
        <end position="129"/>
    </location>
</feature>
<dbReference type="InterPro" id="IPR007016">
    <property type="entry name" value="O-antigen_ligase-rel_domated"/>
</dbReference>
<feature type="transmembrane region" description="Helical" evidence="5">
    <location>
        <begin position="25"/>
        <end position="42"/>
    </location>
</feature>
<dbReference type="InterPro" id="IPR031726">
    <property type="entry name" value="PglL_A"/>
</dbReference>
<dbReference type="PANTHER" id="PTHR37422:SF13">
    <property type="entry name" value="LIPOPOLYSACCHARIDE BIOSYNTHESIS PROTEIN PA4999-RELATED"/>
    <property type="match status" value="1"/>
</dbReference>
<dbReference type="RefSeq" id="WP_151131896.1">
    <property type="nucleotide sequence ID" value="NZ_CP043311.1"/>
</dbReference>
<feature type="transmembrane region" description="Helical" evidence="5">
    <location>
        <begin position="400"/>
        <end position="418"/>
    </location>
</feature>
<keyword evidence="2 5" id="KW-0812">Transmembrane</keyword>
<organism evidence="9 10">
    <name type="scientific">Metapseudomonas lalkuanensis</name>
    <dbReference type="NCBI Taxonomy" id="2604832"/>
    <lineage>
        <taxon>Bacteria</taxon>
        <taxon>Pseudomonadati</taxon>
        <taxon>Pseudomonadota</taxon>
        <taxon>Gammaproteobacteria</taxon>
        <taxon>Pseudomonadales</taxon>
        <taxon>Pseudomonadaceae</taxon>
        <taxon>Metapseudomonas</taxon>
    </lineage>
</organism>
<dbReference type="PANTHER" id="PTHR37422">
    <property type="entry name" value="TEICHURONIC ACID BIOSYNTHESIS PROTEIN TUAE"/>
    <property type="match status" value="1"/>
</dbReference>
<evidence type="ECO:0000256" key="2">
    <source>
        <dbReference type="ARBA" id="ARBA00022692"/>
    </source>
</evidence>
<dbReference type="InterPro" id="IPR051533">
    <property type="entry name" value="WaaL-like"/>
</dbReference>
<evidence type="ECO:0000259" key="7">
    <source>
        <dbReference type="Pfam" id="PF11846"/>
    </source>
</evidence>
<feature type="transmembrane region" description="Helical" evidence="5">
    <location>
        <begin position="183"/>
        <end position="210"/>
    </location>
</feature>
<dbReference type="EMBL" id="CP043311">
    <property type="protein sequence ID" value="QEY61336.1"/>
    <property type="molecule type" value="Genomic_DNA"/>
</dbReference>
<evidence type="ECO:0008006" key="11">
    <source>
        <dbReference type="Google" id="ProtNLM"/>
    </source>
</evidence>
<feature type="domain" description="Virulence factor membrane-bound polymerase C-terminal" evidence="7">
    <location>
        <begin position="352"/>
        <end position="525"/>
    </location>
</feature>
<evidence type="ECO:0000256" key="1">
    <source>
        <dbReference type="ARBA" id="ARBA00004141"/>
    </source>
</evidence>
<dbReference type="Pfam" id="PF11846">
    <property type="entry name" value="Wzy_C_2"/>
    <property type="match status" value="1"/>
</dbReference>
<dbReference type="InterPro" id="IPR021797">
    <property type="entry name" value="Wzy_C_2"/>
</dbReference>
<feature type="transmembrane region" description="Helical" evidence="5">
    <location>
        <begin position="49"/>
        <end position="74"/>
    </location>
</feature>
<protein>
    <recommendedName>
        <fullName evidence="11">Polymerase</fullName>
    </recommendedName>
</protein>
<proteinExistence type="predicted"/>
<gene>
    <name evidence="9" type="ORF">FXN65_04455</name>
</gene>
<feature type="transmembrane region" description="Helical" evidence="5">
    <location>
        <begin position="80"/>
        <end position="98"/>
    </location>
</feature>
<feature type="domain" description="O-antigen ligase-related" evidence="6">
    <location>
        <begin position="184"/>
        <end position="323"/>
    </location>
</feature>
<evidence type="ECO:0000256" key="5">
    <source>
        <dbReference type="SAM" id="Phobius"/>
    </source>
</evidence>
<feature type="transmembrane region" description="Helical" evidence="5">
    <location>
        <begin position="372"/>
        <end position="394"/>
    </location>
</feature>
<feature type="transmembrane region" description="Helical" evidence="5">
    <location>
        <begin position="222"/>
        <end position="241"/>
    </location>
</feature>
<evidence type="ECO:0000256" key="3">
    <source>
        <dbReference type="ARBA" id="ARBA00022989"/>
    </source>
</evidence>
<keyword evidence="10" id="KW-1185">Reference proteome</keyword>
<dbReference type="GO" id="GO:0016020">
    <property type="term" value="C:membrane"/>
    <property type="evidence" value="ECO:0007669"/>
    <property type="project" value="UniProtKB-SubCell"/>
</dbReference>
<evidence type="ECO:0000313" key="9">
    <source>
        <dbReference type="EMBL" id="QEY61336.1"/>
    </source>
</evidence>
<sequence length="551" mass="61465">MQISALFFLLAYLIPNHYLPWMSFYSEFLVFLGLWILGVYFAKAEMKVGFSVVFFVFLSVVPVVQFASGVVFFFGDAWVAAFYLIACAASLVLGRALYDRHRGAAYAFFAWVFVLASIVSSGCSFYQWFGLAGGVWVLSIFEGGRAVGNLAQANHMATLLSLGLVSTLYLVEVRSLGRWSSSLIALVLIVAIALTQSRTPWVGAACLLMWWGVKYRAANLTLRPAVLGVWCVFYLLSVFFLEDVRELLYLERQDETLLDRTLSSQRLLIWGQVVQAILDGPLWGYGWNQVGVAQVSAALTFPVQLLSLHAHNIILDLLVWNGPLLGGAIVIFIAGWLFVLARRSVTPGAVFALLASGLVLLHGLLEYPLEYAYFLIPVCLLLGMVEGEVSMVAWVKSAPLLRYFALSSCAVVLIAVWVEYRVIEEDHRLLRFEMGRIGGIKADHDAPDVVLLSQLREMIRLARTEVVGPVSPEELEWMRQVAYRYPYIPCLYRYSMALALNGSLDESIDVLLRLRSIYGEGDYQMVLAGLREEAVKKPALNALYQAIAVSR</sequence>
<dbReference type="AlphaFoldDB" id="A0A5J6QKI3"/>
<name>A0A5J6QKI3_9GAMM</name>
<comment type="subcellular location">
    <subcellularLocation>
        <location evidence="1">Membrane</location>
        <topology evidence="1">Multi-pass membrane protein</topology>
    </subcellularLocation>
</comment>
<dbReference type="Pfam" id="PF04932">
    <property type="entry name" value="Wzy_C"/>
    <property type="match status" value="1"/>
</dbReference>
<keyword evidence="4 5" id="KW-0472">Membrane</keyword>
<evidence type="ECO:0000259" key="6">
    <source>
        <dbReference type="Pfam" id="PF04932"/>
    </source>
</evidence>
<evidence type="ECO:0000256" key="4">
    <source>
        <dbReference type="ARBA" id="ARBA00023136"/>
    </source>
</evidence>
<feature type="transmembrane region" description="Helical" evidence="5">
    <location>
        <begin position="317"/>
        <end position="339"/>
    </location>
</feature>
<feature type="domain" description="Protein glycosylation ligase" evidence="8">
    <location>
        <begin position="146"/>
        <end position="170"/>
    </location>
</feature>